<dbReference type="Proteomes" id="UP000187059">
    <property type="component" value="Chromosome"/>
</dbReference>
<dbReference type="AlphaFoldDB" id="A0A1P8UUT5"/>
<name>A0A1P8UUT5_9RHOB</name>
<organism evidence="1 2">
    <name type="scientific">Salipiger abyssi</name>
    <dbReference type="NCBI Taxonomy" id="1250539"/>
    <lineage>
        <taxon>Bacteria</taxon>
        <taxon>Pseudomonadati</taxon>
        <taxon>Pseudomonadota</taxon>
        <taxon>Alphaproteobacteria</taxon>
        <taxon>Rhodobacterales</taxon>
        <taxon>Roseobacteraceae</taxon>
        <taxon>Salipiger</taxon>
    </lineage>
</organism>
<dbReference type="OrthoDB" id="7875284at2"/>
<proteinExistence type="predicted"/>
<accession>A0A1P8UUT5</accession>
<dbReference type="EMBL" id="CP015093">
    <property type="protein sequence ID" value="APZ53152.1"/>
    <property type="molecule type" value="Genomic_DNA"/>
</dbReference>
<sequence>MTLLQGKKTYIVALIIVALVIVEKVLGIEIPGVEIGDDWLLIVLNGLGLGSLRAGIAKGF</sequence>
<evidence type="ECO:0000313" key="1">
    <source>
        <dbReference type="EMBL" id="APZ53152.1"/>
    </source>
</evidence>
<gene>
    <name evidence="1" type="ORF">Ga0080574_TMP2818</name>
</gene>
<dbReference type="KEGG" id="paby:Ga0080574_TMP2818"/>
<evidence type="ECO:0000313" key="2">
    <source>
        <dbReference type="Proteomes" id="UP000187059"/>
    </source>
</evidence>
<protein>
    <submittedName>
        <fullName evidence="1">Uncharacterized protein</fullName>
    </submittedName>
</protein>
<keyword evidence="2" id="KW-1185">Reference proteome</keyword>
<reference evidence="1 2" key="1">
    <citation type="submission" date="2016-04" db="EMBL/GenBank/DDBJ databases">
        <title>Deep-sea bacteria in the southern Pacific.</title>
        <authorList>
            <person name="Tang K."/>
        </authorList>
    </citation>
    <scope>NUCLEOTIDE SEQUENCE [LARGE SCALE GENOMIC DNA]</scope>
    <source>
        <strain evidence="1 2">JLT2014</strain>
    </source>
</reference>
<dbReference type="RefSeq" id="WP_076705993.1">
    <property type="nucleotide sequence ID" value="NZ_CP015093.1"/>
</dbReference>